<organism evidence="1 2">
    <name type="scientific">Durusdinium trenchii</name>
    <dbReference type="NCBI Taxonomy" id="1381693"/>
    <lineage>
        <taxon>Eukaryota</taxon>
        <taxon>Sar</taxon>
        <taxon>Alveolata</taxon>
        <taxon>Dinophyceae</taxon>
        <taxon>Suessiales</taxon>
        <taxon>Symbiodiniaceae</taxon>
        <taxon>Durusdinium</taxon>
    </lineage>
</organism>
<dbReference type="Pfam" id="PF00145">
    <property type="entry name" value="DNA_methylase"/>
    <property type="match status" value="1"/>
</dbReference>
<accession>A0ABP0J1Y0</accession>
<dbReference type="InterPro" id="IPR029063">
    <property type="entry name" value="SAM-dependent_MTases_sf"/>
</dbReference>
<protein>
    <submittedName>
        <fullName evidence="1">Probable BsuMI modification methylase subunit YdiP (M2.BsuMI) (Cytosine-specific methyltransferase M2.BsuMI)</fullName>
    </submittedName>
</protein>
<reference evidence="1 2" key="1">
    <citation type="submission" date="2024-02" db="EMBL/GenBank/DDBJ databases">
        <authorList>
            <person name="Chen Y."/>
            <person name="Shah S."/>
            <person name="Dougan E. K."/>
            <person name="Thang M."/>
            <person name="Chan C."/>
        </authorList>
    </citation>
    <scope>NUCLEOTIDE SEQUENCE [LARGE SCALE GENOMIC DNA]</scope>
</reference>
<sequence>MCQRVLRARMSEGNLPVGQIHEDVRSYHPTSRAARFAAAILAGFPCQGVSQAGAQAGLKDARSSLIKEVFRVYDEGESMSLPHS</sequence>
<dbReference type="GO" id="GO:0008168">
    <property type="term" value="F:methyltransferase activity"/>
    <property type="evidence" value="ECO:0007669"/>
    <property type="project" value="UniProtKB-KW"/>
</dbReference>
<proteinExistence type="predicted"/>
<dbReference type="EMBL" id="CAXAMM010005703">
    <property type="protein sequence ID" value="CAK9008244.1"/>
    <property type="molecule type" value="Genomic_DNA"/>
</dbReference>
<dbReference type="Proteomes" id="UP001642464">
    <property type="component" value="Unassembled WGS sequence"/>
</dbReference>
<keyword evidence="1" id="KW-0489">Methyltransferase</keyword>
<dbReference type="Gene3D" id="3.40.50.150">
    <property type="entry name" value="Vaccinia Virus protein VP39"/>
    <property type="match status" value="1"/>
</dbReference>
<keyword evidence="1" id="KW-0808">Transferase</keyword>
<comment type="caution">
    <text evidence="1">The sequence shown here is derived from an EMBL/GenBank/DDBJ whole genome shotgun (WGS) entry which is preliminary data.</text>
</comment>
<gene>
    <name evidence="1" type="ORF">SCF082_LOCUS9788</name>
</gene>
<dbReference type="InterPro" id="IPR001525">
    <property type="entry name" value="C5_MeTfrase"/>
</dbReference>
<evidence type="ECO:0000313" key="1">
    <source>
        <dbReference type="EMBL" id="CAK9008244.1"/>
    </source>
</evidence>
<keyword evidence="2" id="KW-1185">Reference proteome</keyword>
<name>A0ABP0J1Y0_9DINO</name>
<evidence type="ECO:0000313" key="2">
    <source>
        <dbReference type="Proteomes" id="UP001642464"/>
    </source>
</evidence>
<dbReference type="GO" id="GO:0032259">
    <property type="term" value="P:methylation"/>
    <property type="evidence" value="ECO:0007669"/>
    <property type="project" value="UniProtKB-KW"/>
</dbReference>
<dbReference type="SUPFAM" id="SSF53335">
    <property type="entry name" value="S-adenosyl-L-methionine-dependent methyltransferases"/>
    <property type="match status" value="1"/>
</dbReference>